<evidence type="ECO:0000313" key="1">
    <source>
        <dbReference type="EMBL" id="OTP69471.1"/>
    </source>
</evidence>
<proteinExistence type="predicted"/>
<gene>
    <name evidence="1" type="ORF">PAMC26577_31000</name>
</gene>
<comment type="caution">
    <text evidence="1">The sequence shown here is derived from an EMBL/GenBank/DDBJ whole genome shotgun (WGS) entry which is preliminary data.</text>
</comment>
<dbReference type="RefSeq" id="WP_075359860.1">
    <property type="nucleotide sequence ID" value="NZ_MSRG01000081.1"/>
</dbReference>
<dbReference type="EMBL" id="NBTZ01000115">
    <property type="protein sequence ID" value="OTP69471.1"/>
    <property type="molecule type" value="Genomic_DNA"/>
</dbReference>
<evidence type="ECO:0000313" key="2">
    <source>
        <dbReference type="Proteomes" id="UP000195221"/>
    </source>
</evidence>
<sequence length="88" mass="9741">MPTMTFDDLPAAEQDEFYAICDEADLDPEDFNVSFTEEIAGDAEVRTCGRSVVVQSGSIARAYESDEDLPWTVAFKEDVHAQVFGATR</sequence>
<organism evidence="1 2">
    <name type="scientific">Caballeronia sordidicola</name>
    <name type="common">Burkholderia sordidicola</name>
    <dbReference type="NCBI Taxonomy" id="196367"/>
    <lineage>
        <taxon>Bacteria</taxon>
        <taxon>Pseudomonadati</taxon>
        <taxon>Pseudomonadota</taxon>
        <taxon>Betaproteobacteria</taxon>
        <taxon>Burkholderiales</taxon>
        <taxon>Burkholderiaceae</taxon>
        <taxon>Caballeronia</taxon>
    </lineage>
</organism>
<accession>A0A242MEU3</accession>
<protein>
    <submittedName>
        <fullName evidence="1">Uncharacterized protein</fullName>
    </submittedName>
</protein>
<dbReference type="Proteomes" id="UP000195221">
    <property type="component" value="Unassembled WGS sequence"/>
</dbReference>
<dbReference type="AlphaFoldDB" id="A0A242MEU3"/>
<reference evidence="1 2" key="1">
    <citation type="submission" date="2017-03" db="EMBL/GenBank/DDBJ databases">
        <title>Genome analysis of strain PAMC 26577.</title>
        <authorList>
            <person name="Oh H.-M."/>
            <person name="Yang J.-A."/>
        </authorList>
    </citation>
    <scope>NUCLEOTIDE SEQUENCE [LARGE SCALE GENOMIC DNA]</scope>
    <source>
        <strain evidence="1 2">PAMC 26577</strain>
    </source>
</reference>
<name>A0A242MEU3_CABSO</name>